<keyword evidence="2" id="KW-0614">Plasmid</keyword>
<sequence length="103" mass="11581">MADLEELKRKRDQLTAKIQQAESRQKATAKKAEDRIKVLVGAAVLHQQTQSNERRTALLTLLDGFLTRPAERLAVLGEDGKGSETFKRLVSAQPEPHLNEHRV</sequence>
<evidence type="ECO:0000256" key="1">
    <source>
        <dbReference type="SAM" id="Coils"/>
    </source>
</evidence>
<protein>
    <submittedName>
        <fullName evidence="2">Mobilization protein C</fullName>
    </submittedName>
</protein>
<evidence type="ECO:0000313" key="2">
    <source>
        <dbReference type="EMBL" id="AGL12838.1"/>
    </source>
</evidence>
<geneLocation type="plasmid" evidence="2">
    <name>pGLE121P1</name>
</geneLocation>
<dbReference type="RefSeq" id="WP_015647668.1">
    <property type="nucleotide sequence ID" value="NC_021210.1"/>
</dbReference>
<gene>
    <name evidence="2" type="primary">mobC</name>
</gene>
<proteinExistence type="predicted"/>
<reference evidence="2" key="1">
    <citation type="journal article" date="2013" name="Plasmid">
        <title>Sequence determination and analysis of three plasmids of Pseudomonas sp. GLE121, a psychrophile isolated from surface ice of Ecology Glacier (Antarctica).</title>
        <authorList>
            <person name="Dziewit L."/>
            <person name="Grzesiak J."/>
            <person name="Ciok A."/>
            <person name="Nieckarz M."/>
            <person name="Zdanowski M.K."/>
            <person name="Bartosik D."/>
        </authorList>
    </citation>
    <scope>NUCLEOTIDE SEQUENCE</scope>
    <source>
        <strain evidence="2">GLE121</strain>
        <plasmid evidence="2">pGLE121P1</plasmid>
    </source>
</reference>
<feature type="coiled-coil region" evidence="1">
    <location>
        <begin position="4"/>
        <end position="31"/>
    </location>
</feature>
<dbReference type="AlphaFoldDB" id="R4L7F9"/>
<accession>R4L7F9</accession>
<name>R4L7F9_9PSED</name>
<organism evidence="2">
    <name type="scientific">Pseudomonas sp. GLE121</name>
    <dbReference type="NCBI Taxonomy" id="1329969"/>
    <lineage>
        <taxon>Bacteria</taxon>
        <taxon>Pseudomonadati</taxon>
        <taxon>Pseudomonadota</taxon>
        <taxon>Gammaproteobacteria</taxon>
        <taxon>Pseudomonadales</taxon>
        <taxon>Pseudomonadaceae</taxon>
        <taxon>Pseudomonas</taxon>
    </lineage>
</organism>
<keyword evidence="1" id="KW-0175">Coiled coil</keyword>
<dbReference type="EMBL" id="KC542381">
    <property type="protein sequence ID" value="AGL12838.1"/>
    <property type="molecule type" value="Genomic_DNA"/>
</dbReference>